<evidence type="ECO:0000313" key="2">
    <source>
        <dbReference type="Proteomes" id="UP000442109"/>
    </source>
</evidence>
<sequence length="72" mass="8116">MKNPIDIAMDLDAMDNNDIPAEGLTPIHRQSIDESRIDEVLVEDALDDSDYPTIRDIADNDAVKHSYDNDDE</sequence>
<gene>
    <name evidence="1" type="ORF">GB996_10060</name>
</gene>
<protein>
    <submittedName>
        <fullName evidence="1">Uncharacterized protein</fullName>
    </submittedName>
</protein>
<dbReference type="RefSeq" id="WP_110817030.1">
    <property type="nucleotide sequence ID" value="NZ_WFKQ01000010.1"/>
</dbReference>
<proteinExistence type="predicted"/>
<dbReference type="AlphaFoldDB" id="A0A844M3F6"/>
<evidence type="ECO:0000313" key="1">
    <source>
        <dbReference type="EMBL" id="MUG33138.1"/>
    </source>
</evidence>
<organism evidence="1 2">
    <name type="scientific">Psychrobacter sanguinis</name>
    <dbReference type="NCBI Taxonomy" id="861445"/>
    <lineage>
        <taxon>Bacteria</taxon>
        <taxon>Pseudomonadati</taxon>
        <taxon>Pseudomonadota</taxon>
        <taxon>Gammaproteobacteria</taxon>
        <taxon>Moraxellales</taxon>
        <taxon>Moraxellaceae</taxon>
        <taxon>Psychrobacter</taxon>
    </lineage>
</organism>
<dbReference type="EMBL" id="WFKQ01000010">
    <property type="protein sequence ID" value="MUG33138.1"/>
    <property type="molecule type" value="Genomic_DNA"/>
</dbReference>
<dbReference type="Proteomes" id="UP000442109">
    <property type="component" value="Unassembled WGS sequence"/>
</dbReference>
<name>A0A844M3F6_9GAMM</name>
<keyword evidence="2" id="KW-1185">Reference proteome</keyword>
<reference evidence="1 2" key="1">
    <citation type="journal article" date="2019" name="PLoS ONE">
        <title>Pup mortality in New Zealand sea lions (Phocarctos hookeri) at Enderby Island, Auckland Islands, 2013-18.</title>
        <authorList>
            <person name="Michael S.A."/>
            <person name="Hayman D.T.S."/>
            <person name="Gray R."/>
            <person name="Zhang J."/>
            <person name="Rogers L."/>
            <person name="Roe W.D."/>
        </authorList>
    </citation>
    <scope>NUCLEOTIDE SEQUENCE [LARGE SCALE GENOMIC DNA]</scope>
    <source>
        <strain evidence="1 2">SM868</strain>
    </source>
</reference>
<comment type="caution">
    <text evidence="1">The sequence shown here is derived from an EMBL/GenBank/DDBJ whole genome shotgun (WGS) entry which is preliminary data.</text>
</comment>
<accession>A0A844M3F6</accession>
<dbReference type="OrthoDB" id="6658403at2"/>